<dbReference type="InterPro" id="IPR028082">
    <property type="entry name" value="Peripla_BP_I"/>
</dbReference>
<dbReference type="Gene3D" id="1.10.260.40">
    <property type="entry name" value="lambda repressor-like DNA-binding domains"/>
    <property type="match status" value="1"/>
</dbReference>
<dbReference type="Pfam" id="PF13377">
    <property type="entry name" value="Peripla_BP_3"/>
    <property type="match status" value="1"/>
</dbReference>
<dbReference type="InterPro" id="IPR046335">
    <property type="entry name" value="LacI/GalR-like_sensor"/>
</dbReference>
<proteinExistence type="predicted"/>
<dbReference type="Proteomes" id="UP001431449">
    <property type="component" value="Unassembled WGS sequence"/>
</dbReference>
<evidence type="ECO:0000256" key="1">
    <source>
        <dbReference type="ARBA" id="ARBA00023015"/>
    </source>
</evidence>
<keyword evidence="3" id="KW-0804">Transcription</keyword>
<reference evidence="5" key="1">
    <citation type="submission" date="2022-04" db="EMBL/GenBank/DDBJ databases">
        <title>Lysobacter sp. CAU 1642 isolated from sea sand.</title>
        <authorList>
            <person name="Kim W."/>
        </authorList>
    </citation>
    <scope>NUCLEOTIDE SEQUENCE</scope>
    <source>
        <strain evidence="5">CAU 1642</strain>
    </source>
</reference>
<dbReference type="Pfam" id="PF00356">
    <property type="entry name" value="LacI"/>
    <property type="match status" value="1"/>
</dbReference>
<dbReference type="PANTHER" id="PTHR30146:SF153">
    <property type="entry name" value="LACTOSE OPERON REPRESSOR"/>
    <property type="match status" value="1"/>
</dbReference>
<dbReference type="SUPFAM" id="SSF53822">
    <property type="entry name" value="Periplasmic binding protein-like I"/>
    <property type="match status" value="1"/>
</dbReference>
<dbReference type="Gene3D" id="3.40.50.2300">
    <property type="match status" value="2"/>
</dbReference>
<evidence type="ECO:0000256" key="3">
    <source>
        <dbReference type="ARBA" id="ARBA00023163"/>
    </source>
</evidence>
<keyword evidence="2 5" id="KW-0238">DNA-binding</keyword>
<dbReference type="PROSITE" id="PS50932">
    <property type="entry name" value="HTH_LACI_2"/>
    <property type="match status" value="1"/>
</dbReference>
<dbReference type="SUPFAM" id="SSF47413">
    <property type="entry name" value="lambda repressor-like DNA-binding domains"/>
    <property type="match status" value="1"/>
</dbReference>
<comment type="caution">
    <text evidence="5">The sequence shown here is derived from an EMBL/GenBank/DDBJ whole genome shotgun (WGS) entry which is preliminary data.</text>
</comment>
<dbReference type="PANTHER" id="PTHR30146">
    <property type="entry name" value="LACI-RELATED TRANSCRIPTIONAL REPRESSOR"/>
    <property type="match status" value="1"/>
</dbReference>
<protein>
    <submittedName>
        <fullName evidence="5">LacI family DNA-binding transcriptional regulator</fullName>
    </submittedName>
</protein>
<keyword evidence="6" id="KW-1185">Reference proteome</keyword>
<dbReference type="InterPro" id="IPR010982">
    <property type="entry name" value="Lambda_DNA-bd_dom_sf"/>
</dbReference>
<sequence>MAARARIEDVATAAGVSIKTVSRVLNREPNVRPQTRERVMQAAQALRYTPHVSARSLAGNRSFNIALLYNNPSDNYMMGVISGVLSACAHEHYHMILCPAPLQEDEVLECVDELMARSRPDGLLLTPPLTDSPVLLNRLDELEVPFAMISPKLRDQHVGVAMDEPLAAEQMVEHLAGLGHKRIAHILGHPAHGASGWRLAGYRRGMARAGLAQDPALEVPGEFSFESGVAAAKVLLDREDRPTAIFAANDDMAAGVIHVAYERGLRVPQDLSVCGFDDTPMSRQLFPALTTIHQPTDEMGRMATLALLGYMRDQTCTGIRCVPHTLIVRRSTGPAP</sequence>
<feature type="domain" description="HTH lacI-type" evidence="4">
    <location>
        <begin position="5"/>
        <end position="59"/>
    </location>
</feature>
<dbReference type="CDD" id="cd01545">
    <property type="entry name" value="PBP1_SalR"/>
    <property type="match status" value="1"/>
</dbReference>
<organism evidence="5 6">
    <name type="scientific">Pseudomarimonas salicorniae</name>
    <dbReference type="NCBI Taxonomy" id="2933270"/>
    <lineage>
        <taxon>Bacteria</taxon>
        <taxon>Pseudomonadati</taxon>
        <taxon>Pseudomonadota</taxon>
        <taxon>Gammaproteobacteria</taxon>
        <taxon>Lysobacterales</taxon>
        <taxon>Lysobacteraceae</taxon>
        <taxon>Pseudomarimonas</taxon>
    </lineage>
</organism>
<dbReference type="SMART" id="SM00354">
    <property type="entry name" value="HTH_LACI"/>
    <property type="match status" value="1"/>
</dbReference>
<evidence type="ECO:0000313" key="6">
    <source>
        <dbReference type="Proteomes" id="UP001431449"/>
    </source>
</evidence>
<dbReference type="CDD" id="cd01392">
    <property type="entry name" value="HTH_LacI"/>
    <property type="match status" value="1"/>
</dbReference>
<evidence type="ECO:0000259" key="4">
    <source>
        <dbReference type="PROSITE" id="PS50932"/>
    </source>
</evidence>
<dbReference type="PROSITE" id="PS00356">
    <property type="entry name" value="HTH_LACI_1"/>
    <property type="match status" value="1"/>
</dbReference>
<keyword evidence="1" id="KW-0805">Transcription regulation</keyword>
<dbReference type="RefSeq" id="WP_248209365.1">
    <property type="nucleotide sequence ID" value="NZ_JALNMH010000009.1"/>
</dbReference>
<evidence type="ECO:0000313" key="5">
    <source>
        <dbReference type="EMBL" id="MCK7594318.1"/>
    </source>
</evidence>
<evidence type="ECO:0000256" key="2">
    <source>
        <dbReference type="ARBA" id="ARBA00023125"/>
    </source>
</evidence>
<accession>A0ABT0GIE3</accession>
<dbReference type="InterPro" id="IPR000843">
    <property type="entry name" value="HTH_LacI"/>
</dbReference>
<dbReference type="GO" id="GO:0003677">
    <property type="term" value="F:DNA binding"/>
    <property type="evidence" value="ECO:0007669"/>
    <property type="project" value="UniProtKB-KW"/>
</dbReference>
<gene>
    <name evidence="5" type="ORF">M0G41_11640</name>
</gene>
<dbReference type="EMBL" id="JALNMH010000009">
    <property type="protein sequence ID" value="MCK7594318.1"/>
    <property type="molecule type" value="Genomic_DNA"/>
</dbReference>
<name>A0ABT0GIE3_9GAMM</name>